<keyword evidence="2" id="KW-0732">Signal</keyword>
<protein>
    <submittedName>
        <fullName evidence="3">Uncharacterized protein</fullName>
    </submittedName>
</protein>
<organism evidence="3 4">
    <name type="scientific">Ascobolus immersus RN42</name>
    <dbReference type="NCBI Taxonomy" id="1160509"/>
    <lineage>
        <taxon>Eukaryota</taxon>
        <taxon>Fungi</taxon>
        <taxon>Dikarya</taxon>
        <taxon>Ascomycota</taxon>
        <taxon>Pezizomycotina</taxon>
        <taxon>Pezizomycetes</taxon>
        <taxon>Pezizales</taxon>
        <taxon>Ascobolaceae</taxon>
        <taxon>Ascobolus</taxon>
    </lineage>
</organism>
<reference evidence="3 4" key="1">
    <citation type="journal article" date="2018" name="Nat. Ecol. Evol.">
        <title>Pezizomycetes genomes reveal the molecular basis of ectomycorrhizal truffle lifestyle.</title>
        <authorList>
            <person name="Murat C."/>
            <person name="Payen T."/>
            <person name="Noel B."/>
            <person name="Kuo A."/>
            <person name="Morin E."/>
            <person name="Chen J."/>
            <person name="Kohler A."/>
            <person name="Krizsan K."/>
            <person name="Balestrini R."/>
            <person name="Da Silva C."/>
            <person name="Montanini B."/>
            <person name="Hainaut M."/>
            <person name="Levati E."/>
            <person name="Barry K.W."/>
            <person name="Belfiori B."/>
            <person name="Cichocki N."/>
            <person name="Clum A."/>
            <person name="Dockter R.B."/>
            <person name="Fauchery L."/>
            <person name="Guy J."/>
            <person name="Iotti M."/>
            <person name="Le Tacon F."/>
            <person name="Lindquist E.A."/>
            <person name="Lipzen A."/>
            <person name="Malagnac F."/>
            <person name="Mello A."/>
            <person name="Molinier V."/>
            <person name="Miyauchi S."/>
            <person name="Poulain J."/>
            <person name="Riccioni C."/>
            <person name="Rubini A."/>
            <person name="Sitrit Y."/>
            <person name="Splivallo R."/>
            <person name="Traeger S."/>
            <person name="Wang M."/>
            <person name="Zifcakova L."/>
            <person name="Wipf D."/>
            <person name="Zambonelli A."/>
            <person name="Paolocci F."/>
            <person name="Nowrousian M."/>
            <person name="Ottonello S."/>
            <person name="Baldrian P."/>
            <person name="Spatafora J.W."/>
            <person name="Henrissat B."/>
            <person name="Nagy L.G."/>
            <person name="Aury J.M."/>
            <person name="Wincker P."/>
            <person name="Grigoriev I.V."/>
            <person name="Bonfante P."/>
            <person name="Martin F.M."/>
        </authorList>
    </citation>
    <scope>NUCLEOTIDE SEQUENCE [LARGE SCALE GENOMIC DNA]</scope>
    <source>
        <strain evidence="3 4">RN42</strain>
    </source>
</reference>
<evidence type="ECO:0000256" key="2">
    <source>
        <dbReference type="SAM" id="SignalP"/>
    </source>
</evidence>
<evidence type="ECO:0000313" key="4">
    <source>
        <dbReference type="Proteomes" id="UP000275078"/>
    </source>
</evidence>
<feature type="compositionally biased region" description="Low complexity" evidence="1">
    <location>
        <begin position="139"/>
        <end position="150"/>
    </location>
</feature>
<evidence type="ECO:0000313" key="3">
    <source>
        <dbReference type="EMBL" id="RPA76298.1"/>
    </source>
</evidence>
<dbReference type="EMBL" id="ML119747">
    <property type="protein sequence ID" value="RPA76298.1"/>
    <property type="molecule type" value="Genomic_DNA"/>
</dbReference>
<feature type="region of interest" description="Disordered" evidence="1">
    <location>
        <begin position="32"/>
        <end position="86"/>
    </location>
</feature>
<proteinExistence type="predicted"/>
<feature type="chain" id="PRO_5018200971" evidence="2">
    <location>
        <begin position="24"/>
        <end position="432"/>
    </location>
</feature>
<evidence type="ECO:0000256" key="1">
    <source>
        <dbReference type="SAM" id="MobiDB-lite"/>
    </source>
</evidence>
<dbReference type="AlphaFoldDB" id="A0A3N4HUU7"/>
<feature type="region of interest" description="Disordered" evidence="1">
    <location>
        <begin position="114"/>
        <end position="167"/>
    </location>
</feature>
<sequence>MHLSATLRSSFVGLLAALPGILAAPYPLPPSSVTSSSASSALPRPTAVPDHTSNRPGPHYVPANFRSIGSPVEPPTVGSYPSYVNSRKPRTARDPLIIINYGNESHRTSANFGQLVQGPYRGPGDESDSSAAPVVPNDASARNAGSSSRAVVPGRSNDEASTQEAEDRIRMEDLDFISGIIGATETADIWARARAGPSRNQGQGQEPANTFGSLPSRIRYTGRVPMNSQAEPAQENQESDPPLVLQEPSARPVLTPAQQEIIDEQNDYIRQINDLRRARLAEIREVQERQEWEDERADRQQEDRLRRELRATMNTAQSSYRATLDREAAERLEARDRAYAERLARDAAVAAALDEDAMVTGGVLVERMEPMPRPSPIWGTPGWLPLADMTGRETNPPMTAEKLDEIWTNFERANPSESVAGPAAGPAVAQAM</sequence>
<accession>A0A3N4HUU7</accession>
<dbReference type="Proteomes" id="UP000275078">
    <property type="component" value="Unassembled WGS sequence"/>
</dbReference>
<feature type="compositionally biased region" description="Polar residues" evidence="1">
    <location>
        <begin position="198"/>
        <end position="213"/>
    </location>
</feature>
<gene>
    <name evidence="3" type="ORF">BJ508DRAFT_311212</name>
</gene>
<feature type="region of interest" description="Disordered" evidence="1">
    <location>
        <begin position="195"/>
        <end position="216"/>
    </location>
</feature>
<feature type="signal peptide" evidence="2">
    <location>
        <begin position="1"/>
        <end position="23"/>
    </location>
</feature>
<keyword evidence="4" id="KW-1185">Reference proteome</keyword>
<name>A0A3N4HUU7_ASCIM</name>
<feature type="compositionally biased region" description="Low complexity" evidence="1">
    <location>
        <begin position="32"/>
        <end position="45"/>
    </location>
</feature>
<feature type="compositionally biased region" description="Low complexity" evidence="1">
    <location>
        <begin position="419"/>
        <end position="432"/>
    </location>
</feature>
<feature type="region of interest" description="Disordered" evidence="1">
    <location>
        <begin position="413"/>
        <end position="432"/>
    </location>
</feature>